<evidence type="ECO:0000259" key="11">
    <source>
        <dbReference type="Pfam" id="PF03070"/>
    </source>
</evidence>
<accession>A0A562QGJ3</accession>
<comment type="pathway">
    <text evidence="2 9">Cofactor biosynthesis; thiamine diphosphate biosynthesis.</text>
</comment>
<dbReference type="NCBIfam" id="TIGR04306">
    <property type="entry name" value="salvage_TenA"/>
    <property type="match status" value="1"/>
</dbReference>
<dbReference type="Proteomes" id="UP000315711">
    <property type="component" value="Unassembled WGS sequence"/>
</dbReference>
<comment type="caution">
    <text evidence="12">The sequence shown here is derived from an EMBL/GenBank/DDBJ whole genome shotgun (WGS) entry which is preliminary data.</text>
</comment>
<dbReference type="GO" id="GO:0009229">
    <property type="term" value="P:thiamine diphosphate biosynthetic process"/>
    <property type="evidence" value="ECO:0007669"/>
    <property type="project" value="UniProtKB-UniPathway"/>
</dbReference>
<comment type="function">
    <text evidence="9">Catalyzes an amino-pyrimidine hydrolysis reaction at the C5' of the pyrimidine moiety of thiamine compounds, a reaction that is part of a thiamine salvage pathway. Thus, catalyzes the conversion of 4-amino-5-aminomethyl-2-methylpyrimidine to 4-amino-5-hydroxymethyl-2-methylpyrimidine (HMP).</text>
</comment>
<comment type="subunit">
    <text evidence="4">Homotetramer.</text>
</comment>
<sequence length="222" mass="25698">MKFTDHLYEAAKPIWEKGYEHSFVQGIGDGSLTLDRFQFFMCQDYVYLIEYARLYALGSLKAPDLQTMSTFAKLLDATLNMEMELHRQYAEKLGISKTELESTEPAPTTLAYSSYMLNVSQRGSLAELIAAILPCAWSYGEIGQRLAKRPGAMEHPVYGEWITMYQSEEFTKLADWLIDLLNQLVEGKSETELKQLETIFINTSRFEYLFWDMAWDKSQWTI</sequence>
<feature type="domain" description="Thiaminase-2/PQQC" evidence="11">
    <location>
        <begin position="10"/>
        <end position="216"/>
    </location>
</feature>
<dbReference type="GO" id="GO:0050334">
    <property type="term" value="F:thiaminase activity"/>
    <property type="evidence" value="ECO:0007669"/>
    <property type="project" value="UniProtKB-UniRule"/>
</dbReference>
<dbReference type="InterPro" id="IPR026285">
    <property type="entry name" value="TenA_E"/>
</dbReference>
<dbReference type="EC" id="3.5.99.2" evidence="5 9"/>
<evidence type="ECO:0000256" key="2">
    <source>
        <dbReference type="ARBA" id="ARBA00004948"/>
    </source>
</evidence>
<dbReference type="PIRSF" id="PIRSF003170">
    <property type="entry name" value="Pet18p"/>
    <property type="match status" value="1"/>
</dbReference>
<dbReference type="InterPro" id="IPR050967">
    <property type="entry name" value="Thiamine_Salvage_TenA"/>
</dbReference>
<dbReference type="InterPro" id="IPR004305">
    <property type="entry name" value="Thiaminase-2/PQQC"/>
</dbReference>
<evidence type="ECO:0000256" key="10">
    <source>
        <dbReference type="PIRSR" id="PIRSR003170-1"/>
    </source>
</evidence>
<protein>
    <recommendedName>
        <fullName evidence="6 9">Aminopyrimidine aminohydrolase</fullName>
        <ecNumber evidence="5 9">3.5.99.2</ecNumber>
    </recommendedName>
</protein>
<comment type="catalytic activity">
    <reaction evidence="1 9">
        <text>4-amino-5-aminomethyl-2-methylpyrimidine + H2O = 4-amino-5-hydroxymethyl-2-methylpyrimidine + NH4(+)</text>
        <dbReference type="Rhea" id="RHEA:31799"/>
        <dbReference type="ChEBI" id="CHEBI:15377"/>
        <dbReference type="ChEBI" id="CHEBI:16892"/>
        <dbReference type="ChEBI" id="CHEBI:28938"/>
        <dbReference type="ChEBI" id="CHEBI:63416"/>
        <dbReference type="EC" id="3.5.99.2"/>
    </reaction>
</comment>
<evidence type="ECO:0000256" key="4">
    <source>
        <dbReference type="ARBA" id="ARBA00011881"/>
    </source>
</evidence>
<dbReference type="CDD" id="cd19366">
    <property type="entry name" value="TenA_C_BhTenA-like"/>
    <property type="match status" value="1"/>
</dbReference>
<gene>
    <name evidence="12" type="ORF">IQ10_02424</name>
</gene>
<dbReference type="Gene3D" id="1.20.910.10">
    <property type="entry name" value="Heme oxygenase-like"/>
    <property type="match status" value="1"/>
</dbReference>
<evidence type="ECO:0000313" key="12">
    <source>
        <dbReference type="EMBL" id="TWI55864.1"/>
    </source>
</evidence>
<organism evidence="12 13">
    <name type="scientific">Halalkalibacter nanhaiisediminis</name>
    <dbReference type="NCBI Taxonomy" id="688079"/>
    <lineage>
        <taxon>Bacteria</taxon>
        <taxon>Bacillati</taxon>
        <taxon>Bacillota</taxon>
        <taxon>Bacilli</taxon>
        <taxon>Bacillales</taxon>
        <taxon>Bacillaceae</taxon>
        <taxon>Halalkalibacter</taxon>
    </lineage>
</organism>
<dbReference type="EMBL" id="VLKZ01000006">
    <property type="protein sequence ID" value="TWI55864.1"/>
    <property type="molecule type" value="Genomic_DNA"/>
</dbReference>
<dbReference type="UniPathway" id="UPA00060"/>
<dbReference type="InterPro" id="IPR016084">
    <property type="entry name" value="Haem_Oase-like_multi-hlx"/>
</dbReference>
<feature type="active site" description="Proton donor" evidence="10">
    <location>
        <position position="207"/>
    </location>
</feature>
<keyword evidence="9" id="KW-0378">Hydrolase</keyword>
<keyword evidence="7 9" id="KW-0784">Thiamine biosynthesis</keyword>
<evidence type="ECO:0000256" key="6">
    <source>
        <dbReference type="ARBA" id="ARBA00013647"/>
    </source>
</evidence>
<evidence type="ECO:0000256" key="5">
    <source>
        <dbReference type="ARBA" id="ARBA00012684"/>
    </source>
</evidence>
<comment type="catalytic activity">
    <reaction evidence="8 9">
        <text>thiamine + H2O = 5-(2-hydroxyethyl)-4-methylthiazole + 4-amino-5-hydroxymethyl-2-methylpyrimidine + H(+)</text>
        <dbReference type="Rhea" id="RHEA:17509"/>
        <dbReference type="ChEBI" id="CHEBI:15377"/>
        <dbReference type="ChEBI" id="CHEBI:15378"/>
        <dbReference type="ChEBI" id="CHEBI:16892"/>
        <dbReference type="ChEBI" id="CHEBI:17957"/>
        <dbReference type="ChEBI" id="CHEBI:18385"/>
        <dbReference type="EC" id="3.5.99.2"/>
    </reaction>
</comment>
<dbReference type="GO" id="GO:0005829">
    <property type="term" value="C:cytosol"/>
    <property type="evidence" value="ECO:0007669"/>
    <property type="project" value="TreeGrafter"/>
</dbReference>
<name>A0A562QGJ3_9BACI</name>
<dbReference type="AlphaFoldDB" id="A0A562QGJ3"/>
<dbReference type="PANTHER" id="PTHR43198">
    <property type="entry name" value="BIFUNCTIONAL TH2 PROTEIN"/>
    <property type="match status" value="1"/>
</dbReference>
<evidence type="ECO:0000256" key="9">
    <source>
        <dbReference type="PIRNR" id="PIRNR003170"/>
    </source>
</evidence>
<dbReference type="SUPFAM" id="SSF48613">
    <property type="entry name" value="Heme oxygenase-like"/>
    <property type="match status" value="1"/>
</dbReference>
<evidence type="ECO:0000256" key="3">
    <source>
        <dbReference type="ARBA" id="ARBA00010264"/>
    </source>
</evidence>
<comment type="similarity">
    <text evidence="3 9">Belongs to the TenA family.</text>
</comment>
<evidence type="ECO:0000313" key="13">
    <source>
        <dbReference type="Proteomes" id="UP000315711"/>
    </source>
</evidence>
<reference evidence="12 13" key="1">
    <citation type="journal article" date="2015" name="Stand. Genomic Sci.">
        <title>Genomic Encyclopedia of Bacterial and Archaeal Type Strains, Phase III: the genomes of soil and plant-associated and newly described type strains.</title>
        <authorList>
            <person name="Whitman W.B."/>
            <person name="Woyke T."/>
            <person name="Klenk H.P."/>
            <person name="Zhou Y."/>
            <person name="Lilburn T.G."/>
            <person name="Beck B.J."/>
            <person name="De Vos P."/>
            <person name="Vandamme P."/>
            <person name="Eisen J.A."/>
            <person name="Garrity G."/>
            <person name="Hugenholtz P."/>
            <person name="Kyrpides N.C."/>
        </authorList>
    </citation>
    <scope>NUCLEOTIDE SEQUENCE [LARGE SCALE GENOMIC DNA]</scope>
    <source>
        <strain evidence="12 13">CGMCC 1.10116</strain>
    </source>
</reference>
<keyword evidence="13" id="KW-1185">Reference proteome</keyword>
<dbReference type="Pfam" id="PF03070">
    <property type="entry name" value="TENA_THI-4"/>
    <property type="match status" value="1"/>
</dbReference>
<evidence type="ECO:0000256" key="1">
    <source>
        <dbReference type="ARBA" id="ARBA00001881"/>
    </source>
</evidence>
<evidence type="ECO:0000256" key="7">
    <source>
        <dbReference type="ARBA" id="ARBA00022977"/>
    </source>
</evidence>
<dbReference type="OrthoDB" id="34166at2"/>
<proteinExistence type="inferred from homology"/>
<dbReference type="PANTHER" id="PTHR43198:SF2">
    <property type="entry name" value="SI:CH1073-67J19.1-RELATED"/>
    <property type="match status" value="1"/>
</dbReference>
<dbReference type="InterPro" id="IPR027574">
    <property type="entry name" value="Thiaminase_II"/>
</dbReference>
<dbReference type="GO" id="GO:0009228">
    <property type="term" value="P:thiamine biosynthetic process"/>
    <property type="evidence" value="ECO:0007669"/>
    <property type="project" value="UniProtKB-KW"/>
</dbReference>
<dbReference type="RefSeq" id="WP_144450723.1">
    <property type="nucleotide sequence ID" value="NZ_VLKZ01000006.1"/>
</dbReference>
<evidence type="ECO:0000256" key="8">
    <source>
        <dbReference type="ARBA" id="ARBA00048337"/>
    </source>
</evidence>